<feature type="compositionally biased region" description="Basic and acidic residues" evidence="2">
    <location>
        <begin position="911"/>
        <end position="922"/>
    </location>
</feature>
<feature type="region of interest" description="Disordered" evidence="2">
    <location>
        <begin position="869"/>
        <end position="894"/>
    </location>
</feature>
<protein>
    <submittedName>
        <fullName evidence="5">Wings apart-like protein homolog</fullName>
    </submittedName>
</protein>
<keyword evidence="3" id="KW-0472">Membrane</keyword>
<sequence length="1020" mass="112137">MDMDEDLGQKEDERPSSSITSSSSSSSKTSHAASSKGGQNTTSTTSGTSGSTSKSGTTEDSTKAAAVVPKLTRKVHWPCRIGDEAFTSLKVSKEHKELYTVVRNVKEAHEVQESGETQEFIDDVEYLLAGLGDTEPMSTRCLSAFGIASKCMMPAFRMHLRAHGTPAKIFTALHDASTNPSLALSTATLMFMLMRDRLSYDIGQDTLSLIVQLLEEDTQSQSSYEAKEYDRMIQKVQELYRECHKIGMAKQIDLDSISTGNLAMESLLTITASRNASDVFKNELRSLGALDHIVNTVCSCVKSLERYALSMSHNHRRKLEKVDRCLRVLENVTITNIENQSFLISYKQCALVNSLNTALRHCQHAITAFPLEDDSDRPGDSKIDKESNGWIIFSCMLAVLRVLLNLTHENDYGSTKVGSQEGLIQTVFDCILQVPQYTIACKRFDLLVLGLGLLINLVEHCVVNRRLLVTMQTVRPSDSSSHSETLGAVEALVEFYNIYFSFPLVTLSLSHAFTSLLSLSFTLLHPSCLSLFHFFIPLVSLSSTFSSLLSLSLPLFHPSCLSLFHFFIPLVSLSSTFSSLLSLSLPLSHPSCLSLFHFLIPLVSLSSTFSSLLSLSLPLSHPSCLSLSSTFTSLLSLSLFHFHIPLVSLSLPLSHPSCLSLSSTFTSLLSLSLSSAFTSLLSLSLSSAFTSLLSLSLSLPGLKETCLSLSLLPFTSLLSLSLFLFTYILSLSLSSFSHPSCLSLSFTSLLSLSLFTSLLSLSLSSAFTSLLSLSLSLSPFYFSFASLSRPFASLSPFCLSLDSFSPFRLSLDSLSLPFAALFSLLPPSLSHPFTSLISLSLLPHFPSHYFKYQVSLFLFCRKEQAAREMEAQEEEEENSGTAAESSPNKSGNWQESDSCLQWIVGTKKKQEAEKEVEDRRQNGENVEDDEDAEEKFTKALHEAGKHMENSFVAAYVALLIGCLIQDNQSHVEKVKEHLPNGFEPMIKILKKFLEFMNLTSASGGSGSRSIARVIETLEAC</sequence>
<feature type="region of interest" description="Disordered" evidence="2">
    <location>
        <begin position="1"/>
        <end position="64"/>
    </location>
</feature>
<feature type="transmembrane region" description="Helical" evidence="3">
    <location>
        <begin position="563"/>
        <end position="583"/>
    </location>
</feature>
<reference evidence="5" key="1">
    <citation type="submission" date="2021-01" db="EMBL/GenBank/DDBJ databases">
        <authorList>
            <person name="Li R."/>
            <person name="Bekaert M."/>
        </authorList>
    </citation>
    <scope>NUCLEOTIDE SEQUENCE</scope>
    <source>
        <strain evidence="5">Farmed</strain>
    </source>
</reference>
<dbReference type="PANTHER" id="PTHR22100:SF13">
    <property type="entry name" value="WINGS APART-LIKE PROTEIN HOMOLOG"/>
    <property type="match status" value="1"/>
</dbReference>
<dbReference type="Proteomes" id="UP000597762">
    <property type="component" value="Unassembled WGS sequence"/>
</dbReference>
<name>A0A812CPE9_ACAPH</name>
<dbReference type="InterPro" id="IPR022771">
    <property type="entry name" value="WAPL_C"/>
</dbReference>
<dbReference type="InterPro" id="IPR012502">
    <property type="entry name" value="WAPL_dom"/>
</dbReference>
<organism evidence="5 6">
    <name type="scientific">Acanthosepion pharaonis</name>
    <name type="common">Pharaoh cuttlefish</name>
    <name type="synonym">Sepia pharaonis</name>
    <dbReference type="NCBI Taxonomy" id="158019"/>
    <lineage>
        <taxon>Eukaryota</taxon>
        <taxon>Metazoa</taxon>
        <taxon>Spiralia</taxon>
        <taxon>Lophotrochozoa</taxon>
        <taxon>Mollusca</taxon>
        <taxon>Cephalopoda</taxon>
        <taxon>Coleoidea</taxon>
        <taxon>Decapodiformes</taxon>
        <taxon>Sepiida</taxon>
        <taxon>Sepiina</taxon>
        <taxon>Sepiidae</taxon>
        <taxon>Acanthosepion</taxon>
    </lineage>
</organism>
<accession>A0A812CPE9</accession>
<gene>
    <name evidence="5" type="ORF">SPHA_37560</name>
</gene>
<feature type="transmembrane region" description="Helical" evidence="3">
    <location>
        <begin position="498"/>
        <end position="524"/>
    </location>
</feature>
<evidence type="ECO:0000313" key="5">
    <source>
        <dbReference type="EMBL" id="CAE1272173.1"/>
    </source>
</evidence>
<dbReference type="OrthoDB" id="78088at2759"/>
<dbReference type="EMBL" id="CAHIKZ030001674">
    <property type="protein sequence ID" value="CAE1272173.1"/>
    <property type="molecule type" value="Genomic_DNA"/>
</dbReference>
<feature type="compositionally biased region" description="Polar residues" evidence="2">
    <location>
        <begin position="885"/>
        <end position="894"/>
    </location>
</feature>
<proteinExistence type="inferred from homology"/>
<feature type="transmembrane region" description="Helical" evidence="3">
    <location>
        <begin position="631"/>
        <end position="653"/>
    </location>
</feature>
<comment type="similarity">
    <text evidence="1">Belongs to the WAPL family.</text>
</comment>
<dbReference type="InterPro" id="IPR011989">
    <property type="entry name" value="ARM-like"/>
</dbReference>
<evidence type="ECO:0000256" key="1">
    <source>
        <dbReference type="ARBA" id="ARBA00006854"/>
    </source>
</evidence>
<evidence type="ECO:0000256" key="2">
    <source>
        <dbReference type="SAM" id="MobiDB-lite"/>
    </source>
</evidence>
<evidence type="ECO:0000256" key="3">
    <source>
        <dbReference type="SAM" id="Phobius"/>
    </source>
</evidence>
<keyword evidence="3" id="KW-1133">Transmembrane helix</keyword>
<keyword evidence="3" id="KW-0812">Transmembrane</keyword>
<dbReference type="Gene3D" id="1.25.10.10">
    <property type="entry name" value="Leucine-rich Repeat Variant"/>
    <property type="match status" value="2"/>
</dbReference>
<evidence type="ECO:0000259" key="4">
    <source>
        <dbReference type="PROSITE" id="PS51271"/>
    </source>
</evidence>
<evidence type="ECO:0000313" key="6">
    <source>
        <dbReference type="Proteomes" id="UP000597762"/>
    </source>
</evidence>
<dbReference type="AlphaFoldDB" id="A0A812CPE9"/>
<feature type="compositionally biased region" description="Low complexity" evidence="2">
    <location>
        <begin position="16"/>
        <end position="59"/>
    </location>
</feature>
<dbReference type="InterPro" id="IPR039874">
    <property type="entry name" value="WAPL"/>
</dbReference>
<feature type="domain" description="WAPL" evidence="4">
    <location>
        <begin position="92"/>
        <end position="999"/>
    </location>
</feature>
<feature type="transmembrane region" description="Helical" evidence="3">
    <location>
        <begin position="741"/>
        <end position="761"/>
    </location>
</feature>
<dbReference type="PANTHER" id="PTHR22100">
    <property type="entry name" value="WINGS APART-LIKE PROTEIN HOMOLOG"/>
    <property type="match status" value="1"/>
</dbReference>
<dbReference type="Pfam" id="PF07814">
    <property type="entry name" value="WAPL"/>
    <property type="match status" value="1"/>
</dbReference>
<dbReference type="PROSITE" id="PS51271">
    <property type="entry name" value="WAPL"/>
    <property type="match status" value="1"/>
</dbReference>
<feature type="region of interest" description="Disordered" evidence="2">
    <location>
        <begin position="911"/>
        <end position="933"/>
    </location>
</feature>
<feature type="transmembrane region" description="Helical" evidence="3">
    <location>
        <begin position="709"/>
        <end position="729"/>
    </location>
</feature>
<keyword evidence="6" id="KW-1185">Reference proteome</keyword>
<comment type="caution">
    <text evidence="5">The sequence shown here is derived from an EMBL/GenBank/DDBJ whole genome shotgun (WGS) entry which is preliminary data.</text>
</comment>
<feature type="transmembrane region" description="Helical" evidence="3">
    <location>
        <begin position="767"/>
        <end position="788"/>
    </location>
</feature>
<feature type="transmembrane region" description="Helical" evidence="3">
    <location>
        <begin position="531"/>
        <end position="551"/>
    </location>
</feature>
<feature type="transmembrane region" description="Helical" evidence="3">
    <location>
        <begin position="595"/>
        <end position="619"/>
    </location>
</feature>